<reference evidence="14 15" key="1">
    <citation type="submission" date="2019-09" db="EMBL/GenBank/DDBJ databases">
        <title>A chromosome-level genome assembly of the Chinese tupelo Nyssa sinensis.</title>
        <authorList>
            <person name="Yang X."/>
            <person name="Kang M."/>
            <person name="Yang Y."/>
            <person name="Xiong H."/>
            <person name="Wang M."/>
            <person name="Zhang Z."/>
            <person name="Wang Z."/>
            <person name="Wu H."/>
            <person name="Ma T."/>
            <person name="Liu J."/>
            <person name="Xi Z."/>
        </authorList>
    </citation>
    <scope>NUCLEOTIDE SEQUENCE [LARGE SCALE GENOMIC DNA]</scope>
    <source>
        <strain evidence="14">J267</strain>
        <tissue evidence="14">Leaf</tissue>
    </source>
</reference>
<evidence type="ECO:0000313" key="14">
    <source>
        <dbReference type="EMBL" id="KAA8545440.1"/>
    </source>
</evidence>
<protein>
    <recommendedName>
        <fullName evidence="2">non-specific serine/threonine protein kinase</fullName>
        <ecNumber evidence="2">2.7.11.1</ecNumber>
    </recommendedName>
</protein>
<keyword evidence="10" id="KW-0472">Membrane</keyword>
<name>A0A5J5BTL5_9ASTE</name>
<dbReference type="InterPro" id="IPR020635">
    <property type="entry name" value="Tyr_kinase_cat_dom"/>
</dbReference>
<dbReference type="EC" id="2.7.11.1" evidence="2"/>
<evidence type="ECO:0000256" key="1">
    <source>
        <dbReference type="ARBA" id="ARBA00004167"/>
    </source>
</evidence>
<comment type="subcellular location">
    <subcellularLocation>
        <location evidence="1">Membrane</location>
        <topology evidence="1">Single-pass membrane protein</topology>
    </subcellularLocation>
</comment>
<feature type="region of interest" description="Disordered" evidence="12">
    <location>
        <begin position="1"/>
        <end position="26"/>
    </location>
</feature>
<evidence type="ECO:0000256" key="2">
    <source>
        <dbReference type="ARBA" id="ARBA00012513"/>
    </source>
</evidence>
<dbReference type="PANTHER" id="PTHR47984">
    <property type="entry name" value="OS01G0323000 PROTEIN"/>
    <property type="match status" value="1"/>
</dbReference>
<dbReference type="PROSITE" id="PS00107">
    <property type="entry name" value="PROTEIN_KINASE_ATP"/>
    <property type="match status" value="1"/>
</dbReference>
<dbReference type="OrthoDB" id="1744597at2759"/>
<evidence type="ECO:0000256" key="4">
    <source>
        <dbReference type="ARBA" id="ARBA00022679"/>
    </source>
</evidence>
<dbReference type="PROSITE" id="PS50011">
    <property type="entry name" value="PROTEIN_KINASE_DOM"/>
    <property type="match status" value="1"/>
</dbReference>
<keyword evidence="3" id="KW-0597">Phosphoprotein</keyword>
<keyword evidence="8 11" id="KW-0067">ATP-binding</keyword>
<evidence type="ECO:0000256" key="8">
    <source>
        <dbReference type="ARBA" id="ARBA00022840"/>
    </source>
</evidence>
<proteinExistence type="predicted"/>
<dbReference type="GO" id="GO:0004713">
    <property type="term" value="F:protein tyrosine kinase activity"/>
    <property type="evidence" value="ECO:0007669"/>
    <property type="project" value="InterPro"/>
</dbReference>
<evidence type="ECO:0000259" key="13">
    <source>
        <dbReference type="PROSITE" id="PS50011"/>
    </source>
</evidence>
<organism evidence="14 15">
    <name type="scientific">Nyssa sinensis</name>
    <dbReference type="NCBI Taxonomy" id="561372"/>
    <lineage>
        <taxon>Eukaryota</taxon>
        <taxon>Viridiplantae</taxon>
        <taxon>Streptophyta</taxon>
        <taxon>Embryophyta</taxon>
        <taxon>Tracheophyta</taxon>
        <taxon>Spermatophyta</taxon>
        <taxon>Magnoliopsida</taxon>
        <taxon>eudicotyledons</taxon>
        <taxon>Gunneridae</taxon>
        <taxon>Pentapetalae</taxon>
        <taxon>asterids</taxon>
        <taxon>Cornales</taxon>
        <taxon>Nyssaceae</taxon>
        <taxon>Nyssa</taxon>
    </lineage>
</organism>
<dbReference type="InterPro" id="IPR052232">
    <property type="entry name" value="RLK_Ser/Thr-Kinase"/>
</dbReference>
<feature type="domain" description="Protein kinase" evidence="13">
    <location>
        <begin position="130"/>
        <end position="328"/>
    </location>
</feature>
<evidence type="ECO:0000313" key="15">
    <source>
        <dbReference type="Proteomes" id="UP000325577"/>
    </source>
</evidence>
<dbReference type="InterPro" id="IPR000719">
    <property type="entry name" value="Prot_kinase_dom"/>
</dbReference>
<feature type="binding site" evidence="11">
    <location>
        <position position="159"/>
    </location>
    <ligand>
        <name>ATP</name>
        <dbReference type="ChEBI" id="CHEBI:30616"/>
    </ligand>
</feature>
<dbReference type="GO" id="GO:0016020">
    <property type="term" value="C:membrane"/>
    <property type="evidence" value="ECO:0007669"/>
    <property type="project" value="UniProtKB-SubCell"/>
</dbReference>
<evidence type="ECO:0000256" key="7">
    <source>
        <dbReference type="ARBA" id="ARBA00022777"/>
    </source>
</evidence>
<dbReference type="InterPro" id="IPR001245">
    <property type="entry name" value="Ser-Thr/Tyr_kinase_cat_dom"/>
</dbReference>
<accession>A0A5J5BTL5</accession>
<keyword evidence="7" id="KW-0418">Kinase</keyword>
<dbReference type="Pfam" id="PF07714">
    <property type="entry name" value="PK_Tyr_Ser-Thr"/>
    <property type="match status" value="1"/>
</dbReference>
<dbReference type="Proteomes" id="UP000325577">
    <property type="component" value="Linkage Group LG10"/>
</dbReference>
<feature type="compositionally biased region" description="Basic and acidic residues" evidence="12">
    <location>
        <begin position="16"/>
        <end position="26"/>
    </location>
</feature>
<gene>
    <name evidence="14" type="ORF">F0562_020224</name>
</gene>
<dbReference type="Gene3D" id="3.30.200.20">
    <property type="entry name" value="Phosphorylase Kinase, domain 1"/>
    <property type="match status" value="1"/>
</dbReference>
<dbReference type="EMBL" id="CM018033">
    <property type="protein sequence ID" value="KAA8545440.1"/>
    <property type="molecule type" value="Genomic_DNA"/>
</dbReference>
<evidence type="ECO:0000256" key="12">
    <source>
        <dbReference type="SAM" id="MobiDB-lite"/>
    </source>
</evidence>
<dbReference type="InterPro" id="IPR011009">
    <property type="entry name" value="Kinase-like_dom_sf"/>
</dbReference>
<sequence>MKISGVLTKMPDSSEDLGKRSEYSGSQVREDSEYIYSASGATLLTTNQNQRQSGADITISCLPMDDRCGQWTIQGILKDGWNSLVRYYLNNFCDGTKQDTIDLLQGHYIVSISQDMTPASQKGGLEAFARTQENVLGEGGYGVVYRGHLINGTPVAIKKLLNNLGQAEKEFRVEVEAIGHVRHKNLVRLLVYCIEGMHRMLVYEYVNNGNLELGDYCARPSFRGCCNNLSLQLIPFQSLSKNAKSTINVEFSVADEEKIRGERDTVTMAGEGIFRKTVAALLTLQEITRDSSTYSHFSLPPLKLPDSNLIQSLQLYFTHTHSIIVKEL</sequence>
<evidence type="ECO:0000256" key="9">
    <source>
        <dbReference type="ARBA" id="ARBA00022989"/>
    </source>
</evidence>
<keyword evidence="4" id="KW-0808">Transferase</keyword>
<dbReference type="SMART" id="SM00219">
    <property type="entry name" value="TyrKc"/>
    <property type="match status" value="1"/>
</dbReference>
<dbReference type="PANTHER" id="PTHR47984:SF14">
    <property type="entry name" value="OS01G0323000 PROTEIN"/>
    <property type="match status" value="1"/>
</dbReference>
<dbReference type="GO" id="GO:0005524">
    <property type="term" value="F:ATP binding"/>
    <property type="evidence" value="ECO:0007669"/>
    <property type="project" value="UniProtKB-UniRule"/>
</dbReference>
<dbReference type="InterPro" id="IPR017441">
    <property type="entry name" value="Protein_kinase_ATP_BS"/>
</dbReference>
<keyword evidence="9" id="KW-1133">Transmembrane helix</keyword>
<evidence type="ECO:0000256" key="6">
    <source>
        <dbReference type="ARBA" id="ARBA00022741"/>
    </source>
</evidence>
<dbReference type="AlphaFoldDB" id="A0A5J5BTL5"/>
<evidence type="ECO:0000256" key="10">
    <source>
        <dbReference type="ARBA" id="ARBA00023136"/>
    </source>
</evidence>
<dbReference type="SUPFAM" id="SSF56112">
    <property type="entry name" value="Protein kinase-like (PK-like)"/>
    <property type="match status" value="1"/>
</dbReference>
<dbReference type="GO" id="GO:0004674">
    <property type="term" value="F:protein serine/threonine kinase activity"/>
    <property type="evidence" value="ECO:0007669"/>
    <property type="project" value="UniProtKB-EC"/>
</dbReference>
<evidence type="ECO:0000256" key="11">
    <source>
        <dbReference type="PROSITE-ProRule" id="PRU10141"/>
    </source>
</evidence>
<evidence type="ECO:0000256" key="3">
    <source>
        <dbReference type="ARBA" id="ARBA00022553"/>
    </source>
</evidence>
<keyword evidence="6 11" id="KW-0547">Nucleotide-binding</keyword>
<evidence type="ECO:0000256" key="5">
    <source>
        <dbReference type="ARBA" id="ARBA00022692"/>
    </source>
</evidence>
<keyword evidence="5" id="KW-0812">Transmembrane</keyword>
<keyword evidence="15" id="KW-1185">Reference proteome</keyword>